<organism evidence="11 12">
    <name type="scientific">Rummeliibacillus stabekisii</name>
    <dbReference type="NCBI Taxonomy" id="241244"/>
    <lineage>
        <taxon>Bacteria</taxon>
        <taxon>Bacillati</taxon>
        <taxon>Bacillota</taxon>
        <taxon>Bacilli</taxon>
        <taxon>Bacillales</taxon>
        <taxon>Caryophanaceae</taxon>
        <taxon>Rummeliibacillus</taxon>
    </lineage>
</organism>
<evidence type="ECO:0000313" key="12">
    <source>
        <dbReference type="Proteomes" id="UP000076021"/>
    </source>
</evidence>
<dbReference type="GO" id="GO:0005198">
    <property type="term" value="F:structural molecule activity"/>
    <property type="evidence" value="ECO:0007669"/>
    <property type="project" value="UniProtKB-UniRule"/>
</dbReference>
<dbReference type="OrthoDB" id="9802553at2"/>
<dbReference type="EMBL" id="CP014806">
    <property type="protein sequence ID" value="AMW98132.1"/>
    <property type="molecule type" value="Genomic_DNA"/>
</dbReference>
<keyword evidence="12" id="KW-1185">Reference proteome</keyword>
<dbReference type="SUPFAM" id="SSF64518">
    <property type="entry name" value="Phase 1 flagellin"/>
    <property type="match status" value="1"/>
</dbReference>
<keyword evidence="6 7" id="KW-0975">Bacterial flagellum</keyword>
<accession>A0A143H8U3</accession>
<dbReference type="GO" id="GO:0009424">
    <property type="term" value="C:bacterial-type flagellum hook"/>
    <property type="evidence" value="ECO:0007669"/>
    <property type="project" value="UniProtKB-UniRule"/>
</dbReference>
<dbReference type="NCBIfam" id="TIGR02492">
    <property type="entry name" value="flgK_ends"/>
    <property type="match status" value="1"/>
</dbReference>
<evidence type="ECO:0000256" key="6">
    <source>
        <dbReference type="ARBA" id="ARBA00023143"/>
    </source>
</evidence>
<gene>
    <name evidence="7 11" type="primary">flgK</name>
    <name evidence="11" type="ORF">ATY39_01080</name>
</gene>
<evidence type="ECO:0000313" key="11">
    <source>
        <dbReference type="EMBL" id="AMW98132.1"/>
    </source>
</evidence>
<evidence type="ECO:0000256" key="1">
    <source>
        <dbReference type="ARBA" id="ARBA00004365"/>
    </source>
</evidence>
<reference evidence="11 12" key="1">
    <citation type="journal article" date="2016" name="Genome Announc.">
        <title>Whole-Genome Sequence of Rummeliibacillus stabekisii Strain PP9 Isolated from Antarctic Soil.</title>
        <authorList>
            <person name="da Mota F.F."/>
            <person name="Vollu R.E."/>
            <person name="Jurelevicius D."/>
            <person name="Seldin L."/>
        </authorList>
    </citation>
    <scope>NUCLEOTIDE SEQUENCE [LARGE SCALE GENOMIC DNA]</scope>
    <source>
        <strain evidence="11 12">PP9</strain>
    </source>
</reference>
<sequence>MGSTFMGLETSRRGLTTQQQALYTVGHNISNANTIGYSRQRVNMQPTQGFPGVGTNSPTMPGFLGTGVEAGSIERIRDKFVDNQYRQETNKLGFWQSTSQVITQMEDILNEPSNYGLAQTMNEFWNSLQDLSVHPEDGGARAVVVQRGVAVADSFNYMSTSLKQVQDNTGKEIGISLKDINSLAEQIANINRQIKDVEPNGYLPNDLYDARDNLVDELSSYFPIDLEYQKSGGNALAISEGSLTVSIKLADGTKLKLVDGADHAELRTKGSTDGVTPTEPVTGFYLVKKELDADKKPIDKPINNDWSAEGEEVHLANKFTETGKLKSLVNSYGYRVDGTPTGTVIGKLPEMLANLDKMAKAFAEEFNKIHKTGTDLNGAQGQDFFVVKDASGSMSASNIVVNETIVKDPKQIAASDSTDAEPGNGKLAQKLANMKFTALTDLGGVSTQSYFEGLIGQLGVDGQQANRLQYNSETLLQSVTERRSSVSSVSLDEEMTNMITFQKAYSASARMITAIDEILDKIINGMGRVGL</sequence>
<dbReference type="InterPro" id="IPR010930">
    <property type="entry name" value="Flg_bb/hook_C_dom"/>
</dbReference>
<reference evidence="12" key="2">
    <citation type="submission" date="2016-03" db="EMBL/GenBank/DDBJ databases">
        <authorList>
            <person name="Ploux O."/>
        </authorList>
    </citation>
    <scope>NUCLEOTIDE SEQUENCE [LARGE SCALE GENOMIC DNA]</scope>
    <source>
        <strain evidence="12">PP9</strain>
    </source>
</reference>
<dbReference type="PRINTS" id="PR01005">
    <property type="entry name" value="FLGHOOKAP1"/>
</dbReference>
<evidence type="ECO:0000256" key="5">
    <source>
        <dbReference type="ARBA" id="ARBA00022525"/>
    </source>
</evidence>
<keyword evidence="5 7" id="KW-0964">Secreted</keyword>
<keyword evidence="11" id="KW-0282">Flagellum</keyword>
<evidence type="ECO:0000256" key="7">
    <source>
        <dbReference type="RuleBase" id="RU362065"/>
    </source>
</evidence>
<dbReference type="InterPro" id="IPR053927">
    <property type="entry name" value="FlgK_helical"/>
</dbReference>
<dbReference type="STRING" id="241244.ATY39_01080"/>
<evidence type="ECO:0000259" key="10">
    <source>
        <dbReference type="Pfam" id="PF22638"/>
    </source>
</evidence>
<dbReference type="InterPro" id="IPR001444">
    <property type="entry name" value="Flag_bb_rod_N"/>
</dbReference>
<dbReference type="GO" id="GO:0044780">
    <property type="term" value="P:bacterial-type flagellum assembly"/>
    <property type="evidence" value="ECO:0007669"/>
    <property type="project" value="InterPro"/>
</dbReference>
<proteinExistence type="inferred from homology"/>
<dbReference type="Pfam" id="PF00460">
    <property type="entry name" value="Flg_bb_rod"/>
    <property type="match status" value="1"/>
</dbReference>
<comment type="similarity">
    <text evidence="3 7">Belongs to the flagella basal body rod proteins family.</text>
</comment>
<dbReference type="Pfam" id="PF22638">
    <property type="entry name" value="FlgK_D1"/>
    <property type="match status" value="1"/>
</dbReference>
<feature type="domain" description="Flagellar basal-body/hook protein C-terminal" evidence="9">
    <location>
        <begin position="486"/>
        <end position="524"/>
    </location>
</feature>
<dbReference type="KEGG" id="rst:ATY39_01080"/>
<feature type="domain" description="Flagellar basal body rod protein N-terminal" evidence="8">
    <location>
        <begin position="8"/>
        <end position="37"/>
    </location>
</feature>
<feature type="domain" description="Flagellar hook-associated protein FlgK helical" evidence="10">
    <location>
        <begin position="103"/>
        <end position="385"/>
    </location>
</feature>
<evidence type="ECO:0000259" key="8">
    <source>
        <dbReference type="Pfam" id="PF00460"/>
    </source>
</evidence>
<comment type="subcellular location">
    <subcellularLocation>
        <location evidence="1 7">Bacterial flagellum</location>
    </subcellularLocation>
    <subcellularLocation>
        <location evidence="2 7">Secreted</location>
    </subcellularLocation>
</comment>
<dbReference type="InterPro" id="IPR002371">
    <property type="entry name" value="FlgK"/>
</dbReference>
<dbReference type="PANTHER" id="PTHR30033">
    <property type="entry name" value="FLAGELLAR HOOK-ASSOCIATED PROTEIN 1"/>
    <property type="match status" value="1"/>
</dbReference>
<evidence type="ECO:0000256" key="3">
    <source>
        <dbReference type="ARBA" id="ARBA00009677"/>
    </source>
</evidence>
<keyword evidence="11" id="KW-0969">Cilium</keyword>
<dbReference type="AlphaFoldDB" id="A0A143H8U3"/>
<dbReference type="Proteomes" id="UP000076021">
    <property type="component" value="Chromosome"/>
</dbReference>
<keyword evidence="11" id="KW-0966">Cell projection</keyword>
<evidence type="ECO:0000256" key="2">
    <source>
        <dbReference type="ARBA" id="ARBA00004613"/>
    </source>
</evidence>
<name>A0A143H8U3_9BACL</name>
<protein>
    <recommendedName>
        <fullName evidence="4 7">Flagellar hook-associated protein 1</fullName>
        <shortName evidence="7">HAP1</shortName>
    </recommendedName>
</protein>
<dbReference type="Pfam" id="PF06429">
    <property type="entry name" value="Flg_bbr_C"/>
    <property type="match status" value="1"/>
</dbReference>
<evidence type="ECO:0000256" key="4">
    <source>
        <dbReference type="ARBA" id="ARBA00016244"/>
    </source>
</evidence>
<dbReference type="GO" id="GO:0005576">
    <property type="term" value="C:extracellular region"/>
    <property type="evidence" value="ECO:0007669"/>
    <property type="project" value="UniProtKB-SubCell"/>
</dbReference>
<dbReference type="PANTHER" id="PTHR30033:SF1">
    <property type="entry name" value="FLAGELLAR HOOK-ASSOCIATED PROTEIN 1"/>
    <property type="match status" value="1"/>
</dbReference>
<dbReference type="RefSeq" id="WP_066784586.1">
    <property type="nucleotide sequence ID" value="NZ_CP014806.1"/>
</dbReference>
<evidence type="ECO:0000259" key="9">
    <source>
        <dbReference type="Pfam" id="PF06429"/>
    </source>
</evidence>